<keyword evidence="1" id="KW-0812">Transmembrane</keyword>
<dbReference type="RefSeq" id="WP_015884486.1">
    <property type="nucleotide sequence ID" value="NC_012669.1"/>
</dbReference>
<keyword evidence="1" id="KW-1133">Transmembrane helix</keyword>
<evidence type="ECO:0008006" key="4">
    <source>
        <dbReference type="Google" id="ProtNLM"/>
    </source>
</evidence>
<gene>
    <name evidence="2" type="ordered locus">Bcav_4008</name>
</gene>
<accession>C5C5A9</accession>
<keyword evidence="3" id="KW-1185">Reference proteome</keyword>
<dbReference type="eggNOG" id="COG4402">
    <property type="taxonomic scope" value="Bacteria"/>
</dbReference>
<sequence>MGFLGVVRALIGAPVRARRRALVAVGALVGAGALVVVPGPAQACGCGGVVTSEAYDVAITHERVLLQWDGSTERLLMELDAISDAPEAALLLPTPEPAEVELGDPAVLDALDEASRPEVVRVSDWWPEVGGFGLDGGAGGAPGDPGVDVLDQVDLGPVEATTLAARDAGALTDWLDENGYVLSAGLESALVPYVAEGWSYVAVRLTPEGSDAVALTGELQPLQVTFGSDTFVYPMRLSSAAEDTQRVRTYVLAPQRTDRVDDQAGDAEVRFAGEVSAQDWPALADVLAENDGSAYLTTTDQTFTDPPTQIYADFVFAPSSGGDVREVETIVVDRVILGLPAGWVLVVLGVGVLGTGAVLGVAAVQGRRRRARLRA</sequence>
<dbReference type="STRING" id="471853.Bcav_4008"/>
<evidence type="ECO:0000313" key="3">
    <source>
        <dbReference type="Proteomes" id="UP000007962"/>
    </source>
</evidence>
<dbReference type="HOGENOM" id="CLU_064735_0_0_11"/>
<evidence type="ECO:0000313" key="2">
    <source>
        <dbReference type="EMBL" id="ACQ82249.1"/>
    </source>
</evidence>
<proteinExistence type="predicted"/>
<feature type="transmembrane region" description="Helical" evidence="1">
    <location>
        <begin position="341"/>
        <end position="364"/>
    </location>
</feature>
<organism evidence="2 3">
    <name type="scientific">Beutenbergia cavernae (strain ATCC BAA-8 / DSM 12333 / CCUG 43141 / JCM 11478 / NBRC 16432 / NCIMB 13614 / HKI 0122)</name>
    <dbReference type="NCBI Taxonomy" id="471853"/>
    <lineage>
        <taxon>Bacteria</taxon>
        <taxon>Bacillati</taxon>
        <taxon>Actinomycetota</taxon>
        <taxon>Actinomycetes</taxon>
        <taxon>Micrococcales</taxon>
        <taxon>Beutenbergiaceae</taxon>
        <taxon>Beutenbergia</taxon>
    </lineage>
</organism>
<dbReference type="InterPro" id="IPR019283">
    <property type="entry name" value="DUF2330"/>
</dbReference>
<reference evidence="2 3" key="1">
    <citation type="journal article" date="2009" name="Stand. Genomic Sci.">
        <title>Complete genome sequence of Beutenbergia cavernae type strain (HKI 0122).</title>
        <authorList>
            <person name="Land M."/>
            <person name="Pukall R."/>
            <person name="Abt B."/>
            <person name="Goker M."/>
            <person name="Rohde M."/>
            <person name="Glavina Del Rio T."/>
            <person name="Tice H."/>
            <person name="Copeland A."/>
            <person name="Cheng J.F."/>
            <person name="Lucas S."/>
            <person name="Chen F."/>
            <person name="Nolan M."/>
            <person name="Bruce D."/>
            <person name="Goodwin L."/>
            <person name="Pitluck S."/>
            <person name="Ivanova N."/>
            <person name="Mavromatis K."/>
            <person name="Ovchinnikova G."/>
            <person name="Pati A."/>
            <person name="Chen A."/>
            <person name="Palaniappan K."/>
            <person name="Hauser L."/>
            <person name="Chang Y.J."/>
            <person name="Jefferies C.C."/>
            <person name="Saunders E."/>
            <person name="Brettin T."/>
            <person name="Detter J.C."/>
            <person name="Han C."/>
            <person name="Chain P."/>
            <person name="Bristow J."/>
            <person name="Eisen J.A."/>
            <person name="Markowitz V."/>
            <person name="Hugenholtz P."/>
            <person name="Kyrpides N.C."/>
            <person name="Klenk H.P."/>
            <person name="Lapidus A."/>
        </authorList>
    </citation>
    <scope>NUCLEOTIDE SEQUENCE [LARGE SCALE GENOMIC DNA]</scope>
    <source>
        <strain evidence="3">ATCC BAA-8 / DSM 12333 / NBRC 16432</strain>
    </source>
</reference>
<name>C5C5A9_BEUC1</name>
<keyword evidence="1" id="KW-0472">Membrane</keyword>
<dbReference type="Proteomes" id="UP000007962">
    <property type="component" value="Chromosome"/>
</dbReference>
<dbReference type="KEGG" id="bcv:Bcav_4008"/>
<dbReference type="AlphaFoldDB" id="C5C5A9"/>
<dbReference type="Pfam" id="PF10092">
    <property type="entry name" value="DUF2330"/>
    <property type="match status" value="1"/>
</dbReference>
<protein>
    <recommendedName>
        <fullName evidence="4">DUF2330 domain-containing protein</fullName>
    </recommendedName>
</protein>
<evidence type="ECO:0000256" key="1">
    <source>
        <dbReference type="SAM" id="Phobius"/>
    </source>
</evidence>
<dbReference type="EMBL" id="CP001618">
    <property type="protein sequence ID" value="ACQ82249.1"/>
    <property type="molecule type" value="Genomic_DNA"/>
</dbReference>